<reference evidence="2" key="1">
    <citation type="journal article" date="2019" name="Int. J. Syst. Evol. Microbiol.">
        <title>The Global Catalogue of Microorganisms (GCM) 10K type strain sequencing project: providing services to taxonomists for standard genome sequencing and annotation.</title>
        <authorList>
            <consortium name="The Broad Institute Genomics Platform"/>
            <consortium name="The Broad Institute Genome Sequencing Center for Infectious Disease"/>
            <person name="Wu L."/>
            <person name="Ma J."/>
        </authorList>
    </citation>
    <scope>NUCLEOTIDE SEQUENCE [LARGE SCALE GENOMIC DNA]</scope>
    <source>
        <strain evidence="2">CCUG 62114</strain>
    </source>
</reference>
<dbReference type="PANTHER" id="PTHR38477:SF1">
    <property type="entry name" value="MUREIN L,D-TRANSPEPTIDASE CATALYTIC DOMAIN FAMILY PROTEIN"/>
    <property type="match status" value="1"/>
</dbReference>
<organism evidence="1 2">
    <name type="scientific">Pseudofulvibacter geojedonensis</name>
    <dbReference type="NCBI Taxonomy" id="1123758"/>
    <lineage>
        <taxon>Bacteria</taxon>
        <taxon>Pseudomonadati</taxon>
        <taxon>Bacteroidota</taxon>
        <taxon>Flavobacteriia</taxon>
        <taxon>Flavobacteriales</taxon>
        <taxon>Flavobacteriaceae</taxon>
        <taxon>Pseudofulvibacter</taxon>
    </lineage>
</organism>
<evidence type="ECO:0000313" key="1">
    <source>
        <dbReference type="EMBL" id="MFD0963430.1"/>
    </source>
</evidence>
<comment type="caution">
    <text evidence="1">The sequence shown here is derived from an EMBL/GenBank/DDBJ whole genome shotgun (WGS) entry which is preliminary data.</text>
</comment>
<gene>
    <name evidence="1" type="ORF">ACFQ1O_05410</name>
</gene>
<name>A0ABW3I0P5_9FLAO</name>
<proteinExistence type="predicted"/>
<dbReference type="RefSeq" id="WP_377714137.1">
    <property type="nucleotide sequence ID" value="NZ_JBHTJM010000006.1"/>
</dbReference>
<dbReference type="PANTHER" id="PTHR38477">
    <property type="entry name" value="HYPOTHETICAL EXPORTED PROTEIN"/>
    <property type="match status" value="1"/>
</dbReference>
<dbReference type="InterPro" id="IPR032676">
    <property type="entry name" value="YkuD_2"/>
</dbReference>
<dbReference type="EMBL" id="JBHTJM010000006">
    <property type="protein sequence ID" value="MFD0963430.1"/>
    <property type="molecule type" value="Genomic_DNA"/>
</dbReference>
<dbReference type="Proteomes" id="UP001596997">
    <property type="component" value="Unassembled WGS sequence"/>
</dbReference>
<sequence>MNINIRLLPLILIVFVISSSFTSVSPHVKEEKIETIKKDSGLDEEAYRVLELYEDFKIKNTSVPQLESFSQAIKGYSKLEATGRIKNKTLTIIDFSLHSSKKRLWVLDMQTHKVLFNTVVAHGRNTGLEFAKYFSNTNNSNQSSLGFYITGETYYGKNGLSMFLDGQEKGFNNNARKRYVVFHGAKYANPDFVKRNGRLGRSLGCPAVPTAVNKAIISKIKNKSCLFIYHPNKKYQTSSKLIS</sequence>
<protein>
    <submittedName>
        <fullName evidence="1">Murein L,D-transpeptidase catalytic domain family protein</fullName>
    </submittedName>
</protein>
<evidence type="ECO:0000313" key="2">
    <source>
        <dbReference type="Proteomes" id="UP001596997"/>
    </source>
</evidence>
<dbReference type="Pfam" id="PF13645">
    <property type="entry name" value="YkuD_2"/>
    <property type="match status" value="1"/>
</dbReference>
<keyword evidence="2" id="KW-1185">Reference proteome</keyword>
<accession>A0ABW3I0P5</accession>